<dbReference type="OrthoDB" id="4505679at2759"/>
<dbReference type="RefSeq" id="XP_040638734.1">
    <property type="nucleotide sequence ID" value="XM_040778985.1"/>
</dbReference>
<name>A0A017SE76_ASPRC</name>
<evidence type="ECO:0000313" key="2">
    <source>
        <dbReference type="EMBL" id="EYE95046.1"/>
    </source>
</evidence>
<evidence type="ECO:0000313" key="3">
    <source>
        <dbReference type="Proteomes" id="UP000019804"/>
    </source>
</evidence>
<gene>
    <name evidence="2" type="ORF">EURHEDRAFT_377597</name>
</gene>
<dbReference type="GeneID" id="63694109"/>
<sequence length="64" mass="7239">MASLQEQLKFIRTTNDDWCDEHRRLVTDLVHLSEKVTGENSHPSTPRPELMLQSGSERSGEASS</sequence>
<proteinExistence type="predicted"/>
<reference evidence="3" key="1">
    <citation type="journal article" date="2014" name="Nat. Commun.">
        <title>Genomic adaptations of the halophilic Dead Sea filamentous fungus Eurotium rubrum.</title>
        <authorList>
            <person name="Kis-Papo T."/>
            <person name="Weig A.R."/>
            <person name="Riley R."/>
            <person name="Persoh D."/>
            <person name="Salamov A."/>
            <person name="Sun H."/>
            <person name="Lipzen A."/>
            <person name="Wasser S.P."/>
            <person name="Rambold G."/>
            <person name="Grigoriev I.V."/>
            <person name="Nevo E."/>
        </authorList>
    </citation>
    <scope>NUCLEOTIDE SEQUENCE [LARGE SCALE GENOMIC DNA]</scope>
    <source>
        <strain evidence="3">CBS 135680</strain>
    </source>
</reference>
<feature type="region of interest" description="Disordered" evidence="1">
    <location>
        <begin position="36"/>
        <end position="64"/>
    </location>
</feature>
<organism evidence="2 3">
    <name type="scientific">Aspergillus ruber (strain CBS 135680)</name>
    <dbReference type="NCBI Taxonomy" id="1388766"/>
    <lineage>
        <taxon>Eukaryota</taxon>
        <taxon>Fungi</taxon>
        <taxon>Dikarya</taxon>
        <taxon>Ascomycota</taxon>
        <taxon>Pezizomycotina</taxon>
        <taxon>Eurotiomycetes</taxon>
        <taxon>Eurotiomycetidae</taxon>
        <taxon>Eurotiales</taxon>
        <taxon>Aspergillaceae</taxon>
        <taxon>Aspergillus</taxon>
        <taxon>Aspergillus subgen. Aspergillus</taxon>
    </lineage>
</organism>
<dbReference type="HOGENOM" id="CLU_2867285_0_0_1"/>
<dbReference type="AlphaFoldDB" id="A0A017SE76"/>
<feature type="compositionally biased region" description="Polar residues" evidence="1">
    <location>
        <begin position="53"/>
        <end position="64"/>
    </location>
</feature>
<protein>
    <submittedName>
        <fullName evidence="2">Uncharacterized protein</fullName>
    </submittedName>
</protein>
<keyword evidence="3" id="KW-1185">Reference proteome</keyword>
<evidence type="ECO:0000256" key="1">
    <source>
        <dbReference type="SAM" id="MobiDB-lite"/>
    </source>
</evidence>
<dbReference type="STRING" id="1388766.A0A017SE76"/>
<dbReference type="Proteomes" id="UP000019804">
    <property type="component" value="Unassembled WGS sequence"/>
</dbReference>
<dbReference type="EMBL" id="KK088423">
    <property type="protein sequence ID" value="EYE95046.1"/>
    <property type="molecule type" value="Genomic_DNA"/>
</dbReference>
<accession>A0A017SE76</accession>